<dbReference type="InterPro" id="IPR005467">
    <property type="entry name" value="His_kinase_dom"/>
</dbReference>
<dbReference type="Proteomes" id="UP000232883">
    <property type="component" value="Chromosome"/>
</dbReference>
<evidence type="ECO:0000256" key="2">
    <source>
        <dbReference type="ARBA" id="ARBA00006402"/>
    </source>
</evidence>
<dbReference type="KEGG" id="spir:CWM47_12325"/>
<dbReference type="SMART" id="SM00388">
    <property type="entry name" value="HisKA"/>
    <property type="match status" value="1"/>
</dbReference>
<evidence type="ECO:0000256" key="6">
    <source>
        <dbReference type="ARBA" id="ARBA00022606"/>
    </source>
</evidence>
<dbReference type="GO" id="GO:0009584">
    <property type="term" value="P:detection of visible light"/>
    <property type="evidence" value="ECO:0007669"/>
    <property type="project" value="InterPro"/>
</dbReference>
<proteinExistence type="inferred from homology"/>
<dbReference type="Pfam" id="PF08446">
    <property type="entry name" value="PAS_2"/>
    <property type="match status" value="1"/>
</dbReference>
<dbReference type="PANTHER" id="PTHR42878:SF15">
    <property type="entry name" value="BACTERIOPHYTOCHROME"/>
    <property type="match status" value="1"/>
</dbReference>
<dbReference type="Pfam" id="PF01590">
    <property type="entry name" value="GAF"/>
    <property type="match status" value="1"/>
</dbReference>
<dbReference type="Pfam" id="PF00512">
    <property type="entry name" value="HisKA"/>
    <property type="match status" value="1"/>
</dbReference>
<comment type="similarity">
    <text evidence="2">In the N-terminal section; belongs to the phytochrome family.</text>
</comment>
<keyword evidence="7" id="KW-0808">Transferase</keyword>
<dbReference type="PROSITE" id="PS50046">
    <property type="entry name" value="PHYTOCHROME_2"/>
    <property type="match status" value="1"/>
</dbReference>
<dbReference type="Gene3D" id="3.30.450.20">
    <property type="entry name" value="PAS domain"/>
    <property type="match status" value="1"/>
</dbReference>
<reference evidence="13 14" key="1">
    <citation type="submission" date="2017-11" db="EMBL/GenBank/DDBJ databases">
        <title>Taxonomic description and genome sequences of Spirosoma HA7 sp. nov., isolated from pollen microhabitat of Corylus avellana.</title>
        <authorList>
            <person name="Ambika Manirajan B."/>
            <person name="Suarez C."/>
            <person name="Ratering S."/>
            <person name="Geissler-Plaum R."/>
            <person name="Cardinale M."/>
            <person name="Sylvia S."/>
        </authorList>
    </citation>
    <scope>NUCLEOTIDE SEQUENCE [LARGE SCALE GENOMIC DNA]</scope>
    <source>
        <strain evidence="13 14">HA7</strain>
    </source>
</reference>
<dbReference type="Gene3D" id="3.30.450.40">
    <property type="match status" value="1"/>
</dbReference>
<dbReference type="InterPro" id="IPR043150">
    <property type="entry name" value="Phytochrome_PHY_sf"/>
</dbReference>
<evidence type="ECO:0000256" key="3">
    <source>
        <dbReference type="ARBA" id="ARBA00012438"/>
    </source>
</evidence>
<dbReference type="InterPro" id="IPR013515">
    <property type="entry name" value="Phytochrome_cen-reg"/>
</dbReference>
<dbReference type="SMART" id="SM00387">
    <property type="entry name" value="HATPase_c"/>
    <property type="match status" value="1"/>
</dbReference>
<accession>A0A2K8YYC1</accession>
<dbReference type="InterPro" id="IPR029016">
    <property type="entry name" value="GAF-like_dom_sf"/>
</dbReference>
<dbReference type="PANTHER" id="PTHR42878">
    <property type="entry name" value="TWO-COMPONENT HISTIDINE KINASE"/>
    <property type="match status" value="1"/>
</dbReference>
<dbReference type="InterPro" id="IPR001294">
    <property type="entry name" value="Phytochrome"/>
</dbReference>
<evidence type="ECO:0000256" key="9">
    <source>
        <dbReference type="ARBA" id="ARBA00022991"/>
    </source>
</evidence>
<dbReference type="Pfam" id="PF02518">
    <property type="entry name" value="HATPase_c"/>
    <property type="match status" value="1"/>
</dbReference>
<keyword evidence="10" id="KW-0675">Receptor</keyword>
<evidence type="ECO:0000256" key="5">
    <source>
        <dbReference type="ARBA" id="ARBA00022553"/>
    </source>
</evidence>
<comment type="catalytic activity">
    <reaction evidence="1">
        <text>ATP + protein L-histidine = ADP + protein N-phospho-L-histidine.</text>
        <dbReference type="EC" id="2.7.13.3"/>
    </reaction>
</comment>
<dbReference type="RefSeq" id="WP_100988265.1">
    <property type="nucleotide sequence ID" value="NZ_CP025096.1"/>
</dbReference>
<dbReference type="GO" id="GO:0030295">
    <property type="term" value="F:protein kinase activator activity"/>
    <property type="evidence" value="ECO:0007669"/>
    <property type="project" value="TreeGrafter"/>
</dbReference>
<evidence type="ECO:0000313" key="13">
    <source>
        <dbReference type="EMBL" id="AUD02548.1"/>
    </source>
</evidence>
<evidence type="ECO:0000256" key="4">
    <source>
        <dbReference type="ARBA" id="ARBA00022543"/>
    </source>
</evidence>
<dbReference type="SMART" id="SM00065">
    <property type="entry name" value="GAF"/>
    <property type="match status" value="1"/>
</dbReference>
<dbReference type="SUPFAM" id="SSF55785">
    <property type="entry name" value="PYP-like sensor domain (PAS domain)"/>
    <property type="match status" value="1"/>
</dbReference>
<dbReference type="SUPFAM" id="SSF55874">
    <property type="entry name" value="ATPase domain of HSP90 chaperone/DNA topoisomerase II/histidine kinase"/>
    <property type="match status" value="1"/>
</dbReference>
<evidence type="ECO:0000259" key="11">
    <source>
        <dbReference type="PROSITE" id="PS50046"/>
    </source>
</evidence>
<evidence type="ECO:0000313" key="14">
    <source>
        <dbReference type="Proteomes" id="UP000232883"/>
    </source>
</evidence>
<keyword evidence="5" id="KW-0597">Phosphoprotein</keyword>
<dbReference type="InterPro" id="IPR050351">
    <property type="entry name" value="BphY/WalK/GraS-like"/>
</dbReference>
<dbReference type="InterPro" id="IPR036890">
    <property type="entry name" value="HATPase_C_sf"/>
</dbReference>
<dbReference type="InterPro" id="IPR003018">
    <property type="entry name" value="GAF"/>
</dbReference>
<keyword evidence="8 13" id="KW-0418">Kinase</keyword>
<dbReference type="SUPFAM" id="SSF47384">
    <property type="entry name" value="Homodimeric domain of signal transducing histidine kinase"/>
    <property type="match status" value="1"/>
</dbReference>
<dbReference type="InterPro" id="IPR003594">
    <property type="entry name" value="HATPase_dom"/>
</dbReference>
<dbReference type="InterPro" id="IPR003661">
    <property type="entry name" value="HisK_dim/P_dom"/>
</dbReference>
<evidence type="ECO:0000256" key="8">
    <source>
        <dbReference type="ARBA" id="ARBA00022777"/>
    </source>
</evidence>
<evidence type="ECO:0000256" key="7">
    <source>
        <dbReference type="ARBA" id="ARBA00022679"/>
    </source>
</evidence>
<dbReference type="OrthoDB" id="9766459at2"/>
<dbReference type="EC" id="2.7.13.3" evidence="3"/>
<keyword evidence="6" id="KW-0716">Sensory transduction</keyword>
<dbReference type="GO" id="GO:0007234">
    <property type="term" value="P:osmosensory signaling via phosphorelay pathway"/>
    <property type="evidence" value="ECO:0007669"/>
    <property type="project" value="TreeGrafter"/>
</dbReference>
<keyword evidence="9" id="KW-0157">Chromophore</keyword>
<dbReference type="GO" id="GO:0000156">
    <property type="term" value="F:phosphorelay response regulator activity"/>
    <property type="evidence" value="ECO:0007669"/>
    <property type="project" value="TreeGrafter"/>
</dbReference>
<dbReference type="Gene3D" id="3.30.565.10">
    <property type="entry name" value="Histidine kinase-like ATPase, C-terminal domain"/>
    <property type="match status" value="1"/>
</dbReference>
<name>A0A2K8YYC1_9BACT</name>
<dbReference type="Pfam" id="PF00360">
    <property type="entry name" value="PHY"/>
    <property type="match status" value="1"/>
</dbReference>
<protein>
    <recommendedName>
        <fullName evidence="3">histidine kinase</fullName>
        <ecNumber evidence="3">2.7.13.3</ecNumber>
    </recommendedName>
</protein>
<dbReference type="AlphaFoldDB" id="A0A2K8YYC1"/>
<feature type="domain" description="Histidine kinase" evidence="12">
    <location>
        <begin position="530"/>
        <end position="744"/>
    </location>
</feature>
<evidence type="ECO:0000259" key="12">
    <source>
        <dbReference type="PROSITE" id="PS50109"/>
    </source>
</evidence>
<dbReference type="GO" id="GO:0006355">
    <property type="term" value="P:regulation of DNA-templated transcription"/>
    <property type="evidence" value="ECO:0007669"/>
    <property type="project" value="InterPro"/>
</dbReference>
<dbReference type="FunFam" id="3.30.565.10:FF:000006">
    <property type="entry name" value="Sensor histidine kinase WalK"/>
    <property type="match status" value="1"/>
</dbReference>
<dbReference type="PROSITE" id="PS50109">
    <property type="entry name" value="HIS_KIN"/>
    <property type="match status" value="1"/>
</dbReference>
<sequence length="746" mass="84098">MTPSIIDLTNCEREPIHILGHIQSYGYLIAIQPDTYAIVHASDNIVDLTGIEAAQLLGQPISKLLTGTDLPGSTLIEILNVVGRNESWESMNPHRLHLNGKYWNLIIHYYKGLILLEWEPIGNDQNLSINQQLIAQALSEVQSSRTLDELLQNTARRVKSIIGYDRVMVYRFGPDWHGKVVAEEKDDDLEPFLGLHYPATDIPRQARELYKVNLVRMIADAGSVPSRILSKPGWPENQPLDLTHSVLRAVSPVHIEYLKNMGVQASMSISLLYRGELWGLISCHNTSPRFVDFPARQAAKFVSQLLSASLEFRKDKEDQTNLLQYQQTGQQLHEQLLLSDDVVRALTKLPITALHVTGATGAALLFNNKVYRLGATPDENAIRALGDWVGATGTESFLETNQLPNLYPPAETFRAVGAGLLTIVLSRELNEYLFWFKPERIEQVTWAGNPDKPVTVEDDGTRRLSPRKSFAAWTEIVHNTSEPWSEAEISVVVKLREDILQIVTKQANEIRLLNQRLQLAYEELDAFSYTVSHDLRTPLSSIRCYTEILVEEYGADLTPDAQALLQKVIDSTDRMRQLIRHILYYSRMGRSELDTQPIDMRQLLDGIREEIMVTTKDRLLHFDIGETPAIKADPTMALQLFTNLLSNAAKYTQLTTEAVVRIKGVQTDGEVIYSIEDNGIGFDMKQAGKIFDLFKRLENARAFDGSGVGLAIVKRIVNRHQGKIWFHSEPNQGTTFFVSFPVIPAT</sequence>
<keyword evidence="4" id="KW-0600">Photoreceptor protein</keyword>
<dbReference type="CDD" id="cd00082">
    <property type="entry name" value="HisKA"/>
    <property type="match status" value="1"/>
</dbReference>
<evidence type="ECO:0000256" key="10">
    <source>
        <dbReference type="ARBA" id="ARBA00023170"/>
    </source>
</evidence>
<dbReference type="PRINTS" id="PR01033">
    <property type="entry name" value="PHYTOCHROME"/>
</dbReference>
<dbReference type="Gene3D" id="3.30.450.270">
    <property type="match status" value="1"/>
</dbReference>
<organism evidence="13 14">
    <name type="scientific">Spirosoma pollinicola</name>
    <dbReference type="NCBI Taxonomy" id="2057025"/>
    <lineage>
        <taxon>Bacteria</taxon>
        <taxon>Pseudomonadati</taxon>
        <taxon>Bacteroidota</taxon>
        <taxon>Cytophagia</taxon>
        <taxon>Cytophagales</taxon>
        <taxon>Cytophagaceae</taxon>
        <taxon>Spirosoma</taxon>
    </lineage>
</organism>
<feature type="domain" description="Phytochrome chromophore attachment site" evidence="11">
    <location>
        <begin position="146"/>
        <end position="304"/>
    </location>
</feature>
<dbReference type="InterPro" id="IPR035965">
    <property type="entry name" value="PAS-like_dom_sf"/>
</dbReference>
<gene>
    <name evidence="13" type="ORF">CWM47_12325</name>
</gene>
<dbReference type="EMBL" id="CP025096">
    <property type="protein sequence ID" value="AUD02548.1"/>
    <property type="molecule type" value="Genomic_DNA"/>
</dbReference>
<keyword evidence="14" id="KW-1185">Reference proteome</keyword>
<evidence type="ECO:0000256" key="1">
    <source>
        <dbReference type="ARBA" id="ARBA00000085"/>
    </source>
</evidence>
<dbReference type="InterPro" id="IPR016132">
    <property type="entry name" value="Phyto_chromo_attachment"/>
</dbReference>
<dbReference type="SUPFAM" id="SSF55781">
    <property type="entry name" value="GAF domain-like"/>
    <property type="match status" value="2"/>
</dbReference>
<dbReference type="GO" id="GO:0000155">
    <property type="term" value="F:phosphorelay sensor kinase activity"/>
    <property type="evidence" value="ECO:0007669"/>
    <property type="project" value="InterPro"/>
</dbReference>
<dbReference type="InterPro" id="IPR036097">
    <property type="entry name" value="HisK_dim/P_sf"/>
</dbReference>
<dbReference type="InterPro" id="IPR013654">
    <property type="entry name" value="PAS_2"/>
</dbReference>
<dbReference type="Gene3D" id="1.10.287.130">
    <property type="match status" value="1"/>
</dbReference>
<dbReference type="GO" id="GO:0009881">
    <property type="term" value="F:photoreceptor activity"/>
    <property type="evidence" value="ECO:0007669"/>
    <property type="project" value="UniProtKB-KW"/>
</dbReference>